<gene>
    <name evidence="9" type="primary">tse</name>
    <name evidence="9" type="ORF">DLNHIDIE_02325</name>
</gene>
<keyword evidence="6" id="KW-0472">Membrane</keyword>
<evidence type="ECO:0000256" key="1">
    <source>
        <dbReference type="ARBA" id="ARBA00004370"/>
    </source>
</evidence>
<dbReference type="FunFam" id="1.10.287.950:FF:000001">
    <property type="entry name" value="Methyl-accepting chemotaxis sensory transducer"/>
    <property type="match status" value="1"/>
</dbReference>
<evidence type="ECO:0000256" key="6">
    <source>
        <dbReference type="SAM" id="Phobius"/>
    </source>
</evidence>
<dbReference type="SMART" id="SM00283">
    <property type="entry name" value="MA"/>
    <property type="match status" value="1"/>
</dbReference>
<keyword evidence="6" id="KW-0812">Transmembrane</keyword>
<dbReference type="GO" id="GO:0004888">
    <property type="term" value="F:transmembrane signaling receptor activity"/>
    <property type="evidence" value="ECO:0007669"/>
    <property type="project" value="TreeGrafter"/>
</dbReference>
<dbReference type="Proteomes" id="UP000315403">
    <property type="component" value="Unassembled WGS sequence"/>
</dbReference>
<keyword evidence="4" id="KW-0807">Transducer</keyword>
<dbReference type="PANTHER" id="PTHR43531">
    <property type="entry name" value="PROTEIN ICFG"/>
    <property type="match status" value="1"/>
</dbReference>
<proteinExistence type="inferred from homology"/>
<feature type="transmembrane region" description="Helical" evidence="6">
    <location>
        <begin position="193"/>
        <end position="216"/>
    </location>
</feature>
<dbReference type="PANTHER" id="PTHR43531:SF11">
    <property type="entry name" value="METHYL-ACCEPTING CHEMOTAXIS PROTEIN 3"/>
    <property type="match status" value="1"/>
</dbReference>
<evidence type="ECO:0000256" key="2">
    <source>
        <dbReference type="ARBA" id="ARBA00022500"/>
    </source>
</evidence>
<keyword evidence="2" id="KW-0145">Chemotaxis</keyword>
<evidence type="ECO:0000256" key="5">
    <source>
        <dbReference type="SAM" id="Coils"/>
    </source>
</evidence>
<dbReference type="PROSITE" id="PS50111">
    <property type="entry name" value="CHEMOTAXIS_TRANSDUC_2"/>
    <property type="match status" value="1"/>
</dbReference>
<dbReference type="CDD" id="cd11386">
    <property type="entry name" value="MCP_signal"/>
    <property type="match status" value="1"/>
</dbReference>
<dbReference type="CDD" id="cd06225">
    <property type="entry name" value="HAMP"/>
    <property type="match status" value="1"/>
</dbReference>
<evidence type="ECO:0000259" key="7">
    <source>
        <dbReference type="PROSITE" id="PS50111"/>
    </source>
</evidence>
<dbReference type="SUPFAM" id="SSF58104">
    <property type="entry name" value="Methyl-accepting chemotaxis protein (MCP) signaling domain"/>
    <property type="match status" value="1"/>
</dbReference>
<dbReference type="GO" id="GO:0005886">
    <property type="term" value="C:plasma membrane"/>
    <property type="evidence" value="ECO:0007669"/>
    <property type="project" value="TreeGrafter"/>
</dbReference>
<dbReference type="InterPro" id="IPR003660">
    <property type="entry name" value="HAMP_dom"/>
</dbReference>
<dbReference type="GO" id="GO:0007165">
    <property type="term" value="P:signal transduction"/>
    <property type="evidence" value="ECO:0007669"/>
    <property type="project" value="UniProtKB-KW"/>
</dbReference>
<comment type="similarity">
    <text evidence="3">Belongs to the methyl-accepting chemotaxis (MCP) protein family.</text>
</comment>
<feature type="domain" description="Methyl-accepting transducer" evidence="7">
    <location>
        <begin position="275"/>
        <end position="490"/>
    </location>
</feature>
<protein>
    <submittedName>
        <fullName evidence="9">Methyl-accepting chemotaxis serine transducer</fullName>
    </submittedName>
</protein>
<feature type="coiled-coil region" evidence="5">
    <location>
        <begin position="468"/>
        <end position="506"/>
    </location>
</feature>
<organism evidence="9 10">
    <name type="scientific">Acidithiobacillus thiooxidans ATCC 19377</name>
    <dbReference type="NCBI Taxonomy" id="637390"/>
    <lineage>
        <taxon>Bacteria</taxon>
        <taxon>Pseudomonadati</taxon>
        <taxon>Pseudomonadota</taxon>
        <taxon>Acidithiobacillia</taxon>
        <taxon>Acidithiobacillales</taxon>
        <taxon>Acidithiobacillaceae</taxon>
        <taxon>Acidithiobacillus</taxon>
    </lineage>
</organism>
<reference evidence="9 10" key="1">
    <citation type="submission" date="2019-03" db="EMBL/GenBank/DDBJ databases">
        <title>New insights into Acidothiobacillus thiooxidans sulfur metabolism through coupled gene expression, solution geochemistry, microscopy and spectroscopy analyses.</title>
        <authorList>
            <person name="Camacho D."/>
            <person name="Frazao R."/>
            <person name="Fouillen A."/>
            <person name="Nanci A."/>
            <person name="Lang B.F."/>
            <person name="Apte S.C."/>
            <person name="Baron C."/>
            <person name="Warren L.A."/>
        </authorList>
    </citation>
    <scope>NUCLEOTIDE SEQUENCE [LARGE SCALE GENOMIC DNA]</scope>
    <source>
        <strain evidence="9 10">ATCC 19377</strain>
    </source>
</reference>
<name>A0A543Q805_ACITH</name>
<dbReference type="AlphaFoldDB" id="A0A543Q805"/>
<evidence type="ECO:0000259" key="8">
    <source>
        <dbReference type="PROSITE" id="PS50885"/>
    </source>
</evidence>
<comment type="caution">
    <text evidence="9">The sequence shown here is derived from an EMBL/GenBank/DDBJ whole genome shotgun (WGS) entry which is preliminary data.</text>
</comment>
<dbReference type="RefSeq" id="WP_142088639.1">
    <property type="nucleotide sequence ID" value="NZ_SZUV01000001.1"/>
</dbReference>
<sequence>MFGNMRIGLRLGLAFALVILLLILVAATAWWGAGRLQKDLEAATDKVAPNIHKVDSMMLATAKFKTAFAFSYSLPSQAKQTAQILSADSAKIFPYYNFLKSNLMDPKAKILLPESKAAFTRFMSSSQQYLSMLAAITPNAKNAAALVQAANQYYKNTTLPAENRMHKINWQLRNDALLTMATLKKQGASDVTLVIDAIVIISLVSIILGILIAWGLTRSITRPLAEAVSISERVADGDLSMQVVARTRDETGRLIAAMAQMVEKWNQTIGEVRSAADNLSSASEEVSATSQSLSQAASEQAASVEETSATLEEAAASIKQNAENARITDDIATGAAKEAQLGGQAVTDTVQAMKNIAEKIGIIDDIAYQTNMLALNAAIEAARAGEHGKGFAVVAAEVRKLAERSQVAAQEIGTLASSSVKVAEQAGNALNAVVPAIGKTSDLVQEINAASNEQATGIDQINVAVGQLNQVTQQNASASEELAATAEEMSGQAEQLQQLMAAFRLQSGGAAVASRQGYTAGKGKSAAVAHIKNAHAESSVSGTDSHEFVRF</sequence>
<keyword evidence="5" id="KW-0175">Coiled coil</keyword>
<dbReference type="SMART" id="SM00304">
    <property type="entry name" value="HAMP"/>
    <property type="match status" value="1"/>
</dbReference>
<dbReference type="InterPro" id="IPR004089">
    <property type="entry name" value="MCPsignal_dom"/>
</dbReference>
<evidence type="ECO:0000256" key="3">
    <source>
        <dbReference type="ARBA" id="ARBA00029447"/>
    </source>
</evidence>
<feature type="domain" description="HAMP" evidence="8">
    <location>
        <begin position="218"/>
        <end position="270"/>
    </location>
</feature>
<dbReference type="Pfam" id="PF00015">
    <property type="entry name" value="MCPsignal"/>
    <property type="match status" value="1"/>
</dbReference>
<evidence type="ECO:0000313" key="9">
    <source>
        <dbReference type="EMBL" id="TQN52434.1"/>
    </source>
</evidence>
<dbReference type="Pfam" id="PF00672">
    <property type="entry name" value="HAMP"/>
    <property type="match status" value="1"/>
</dbReference>
<comment type="subcellular location">
    <subcellularLocation>
        <location evidence="1">Membrane</location>
    </subcellularLocation>
</comment>
<evidence type="ECO:0000313" key="10">
    <source>
        <dbReference type="Proteomes" id="UP000315403"/>
    </source>
</evidence>
<dbReference type="GO" id="GO:0006935">
    <property type="term" value="P:chemotaxis"/>
    <property type="evidence" value="ECO:0007669"/>
    <property type="project" value="UniProtKB-KW"/>
</dbReference>
<evidence type="ECO:0000256" key="4">
    <source>
        <dbReference type="PROSITE-ProRule" id="PRU00284"/>
    </source>
</evidence>
<dbReference type="EMBL" id="SZUV01000001">
    <property type="protein sequence ID" value="TQN52434.1"/>
    <property type="molecule type" value="Genomic_DNA"/>
</dbReference>
<keyword evidence="6" id="KW-1133">Transmembrane helix</keyword>
<dbReference type="InterPro" id="IPR051310">
    <property type="entry name" value="MCP_chemotaxis"/>
</dbReference>
<dbReference type="PROSITE" id="PS50885">
    <property type="entry name" value="HAMP"/>
    <property type="match status" value="1"/>
</dbReference>
<dbReference type="Gene3D" id="1.10.287.950">
    <property type="entry name" value="Methyl-accepting chemotaxis protein"/>
    <property type="match status" value="1"/>
</dbReference>
<accession>A0A543Q805</accession>